<evidence type="ECO:0000256" key="1">
    <source>
        <dbReference type="SAM" id="Phobius"/>
    </source>
</evidence>
<comment type="caution">
    <text evidence="2">The sequence shown here is derived from an EMBL/GenBank/DDBJ whole genome shotgun (WGS) entry which is preliminary data.</text>
</comment>
<organism evidence="2 3">
    <name type="scientific">Carnegiea gigantea</name>
    <dbReference type="NCBI Taxonomy" id="171969"/>
    <lineage>
        <taxon>Eukaryota</taxon>
        <taxon>Viridiplantae</taxon>
        <taxon>Streptophyta</taxon>
        <taxon>Embryophyta</taxon>
        <taxon>Tracheophyta</taxon>
        <taxon>Spermatophyta</taxon>
        <taxon>Magnoliopsida</taxon>
        <taxon>eudicotyledons</taxon>
        <taxon>Gunneridae</taxon>
        <taxon>Pentapetalae</taxon>
        <taxon>Caryophyllales</taxon>
        <taxon>Cactineae</taxon>
        <taxon>Cactaceae</taxon>
        <taxon>Cactoideae</taxon>
        <taxon>Echinocereeae</taxon>
        <taxon>Carnegiea</taxon>
    </lineage>
</organism>
<keyword evidence="1" id="KW-1133">Transmembrane helix</keyword>
<dbReference type="EMBL" id="JAKOGI010000030">
    <property type="protein sequence ID" value="KAJ8448436.1"/>
    <property type="molecule type" value="Genomic_DNA"/>
</dbReference>
<name>A0A9Q1KPK8_9CARY</name>
<protein>
    <submittedName>
        <fullName evidence="2">Uncharacterized protein</fullName>
    </submittedName>
</protein>
<accession>A0A9Q1KPK8</accession>
<keyword evidence="3" id="KW-1185">Reference proteome</keyword>
<gene>
    <name evidence="2" type="ORF">Cgig2_022064</name>
</gene>
<evidence type="ECO:0000313" key="2">
    <source>
        <dbReference type="EMBL" id="KAJ8448436.1"/>
    </source>
</evidence>
<dbReference type="Proteomes" id="UP001153076">
    <property type="component" value="Unassembled WGS sequence"/>
</dbReference>
<reference evidence="2" key="1">
    <citation type="submission" date="2022-04" db="EMBL/GenBank/DDBJ databases">
        <title>Carnegiea gigantea Genome sequencing and assembly v2.</title>
        <authorList>
            <person name="Copetti D."/>
            <person name="Sanderson M.J."/>
            <person name="Burquez A."/>
            <person name="Wojciechowski M.F."/>
        </authorList>
    </citation>
    <scope>NUCLEOTIDE SEQUENCE</scope>
    <source>
        <strain evidence="2">SGP5-SGP5p</strain>
        <tissue evidence="2">Aerial part</tissue>
    </source>
</reference>
<proteinExistence type="predicted"/>
<dbReference type="AlphaFoldDB" id="A0A9Q1KPK8"/>
<feature type="transmembrane region" description="Helical" evidence="1">
    <location>
        <begin position="26"/>
        <end position="47"/>
    </location>
</feature>
<evidence type="ECO:0000313" key="3">
    <source>
        <dbReference type="Proteomes" id="UP001153076"/>
    </source>
</evidence>
<sequence length="195" mass="22026">MRHRPWCLVHRTEEFKYSIIQAEKKFLFLGGGVSGFTNVPLTAYIVIERRRLGPNHLNCLTVSEEKIKAMTESQFLKRFVRPFEDVVPNLHDIYVNNIGSSIQWQNRRGKNTGGSVQGESCLAASEGELNSILAKRVLPGHLVLELLKEKGLIGRSLVLCTSLTFSEGKFLRKFLLPFQDVVPNLHEAYLNSKGS</sequence>
<keyword evidence="1" id="KW-0812">Transmembrane</keyword>
<keyword evidence="1" id="KW-0472">Membrane</keyword>